<protein>
    <recommendedName>
        <fullName evidence="2">C2 domain-containing protein</fullName>
    </recommendedName>
</protein>
<feature type="domain" description="C2" evidence="2">
    <location>
        <begin position="52"/>
        <end position="172"/>
    </location>
</feature>
<accession>A0A5J4UD12</accession>
<dbReference type="SMART" id="SM00239">
    <property type="entry name" value="C2"/>
    <property type="match status" value="1"/>
</dbReference>
<dbReference type="EMBL" id="SNRW01018015">
    <property type="protein sequence ID" value="KAA6367752.1"/>
    <property type="molecule type" value="Genomic_DNA"/>
</dbReference>
<dbReference type="InterPro" id="IPR000008">
    <property type="entry name" value="C2_dom"/>
</dbReference>
<evidence type="ECO:0000313" key="3">
    <source>
        <dbReference type="EMBL" id="KAA6367752.1"/>
    </source>
</evidence>
<evidence type="ECO:0000256" key="1">
    <source>
        <dbReference type="SAM" id="MobiDB-lite"/>
    </source>
</evidence>
<sequence>KEKGIKLELWDYDTIGDNDQIGSVEIPLLQYKGKKEKGNYDFIGVNKLYGQKVGNVDIECASEIVYLKGIVKVNVGSVRELPQPDAHHKPNPLVRVILGEQVNETQIIRESLNPDYNEVFTMKYDPDKDNTNEVFIEVQDIYDDQGNEKLLGGVTLNVHEYYLNQQNLQLKLIDDSNDQLEFAGQIYCSIIYEPHEFTKEEEEQYETNKNIQYEQKLQTVEVPKSQTLPDIKQQDIDQLLEQKKVQQAQLEQQQLQQQETIIKQKEDEEQIKKQKEIEDQIKKQREIEIMKIYEDEKRRIELLELKRKEEEERLKQEEQEKERQRQENNKRMEEDIRRQIEEQMKKKLEEEKKKKLEEEKKQKLEEGKMKKLEEEKKKEEELKLILLREEEKKIKKEEKKFKQEDLKYFKGQVYVLIGQLHDLALQYKMGESNLQVIATLGNQKRQSKLVVSANTSEMNQKFNIPFDPDQTKERNLFIQTSEQNFLGETDLVGTVSIPILPYLDKFTEKEFDLEVKGEDYCYKTGKINISLIYTPEQ</sequence>
<dbReference type="AlphaFoldDB" id="A0A5J4UD12"/>
<dbReference type="PROSITE" id="PS50004">
    <property type="entry name" value="C2"/>
    <property type="match status" value="2"/>
</dbReference>
<reference evidence="3 4" key="1">
    <citation type="submission" date="2019-03" db="EMBL/GenBank/DDBJ databases">
        <title>Single cell metagenomics reveals metabolic interactions within the superorganism composed of flagellate Streblomastix strix and complex community of Bacteroidetes bacteria on its surface.</title>
        <authorList>
            <person name="Treitli S.C."/>
            <person name="Kolisko M."/>
            <person name="Husnik F."/>
            <person name="Keeling P."/>
            <person name="Hampl V."/>
        </authorList>
    </citation>
    <scope>NUCLEOTIDE SEQUENCE [LARGE SCALE GENOMIC DNA]</scope>
    <source>
        <strain evidence="3">ST1C</strain>
    </source>
</reference>
<comment type="caution">
    <text evidence="3">The sequence shown here is derived from an EMBL/GenBank/DDBJ whole genome shotgun (WGS) entry which is preliminary data.</text>
</comment>
<dbReference type="Pfam" id="PF00168">
    <property type="entry name" value="C2"/>
    <property type="match status" value="3"/>
</dbReference>
<feature type="non-terminal residue" evidence="3">
    <location>
        <position position="537"/>
    </location>
</feature>
<feature type="non-terminal residue" evidence="3">
    <location>
        <position position="1"/>
    </location>
</feature>
<dbReference type="OrthoDB" id="67700at2759"/>
<evidence type="ECO:0000313" key="4">
    <source>
        <dbReference type="Proteomes" id="UP000324800"/>
    </source>
</evidence>
<feature type="domain" description="C2" evidence="2">
    <location>
        <begin position="395"/>
        <end position="513"/>
    </location>
</feature>
<evidence type="ECO:0000259" key="2">
    <source>
        <dbReference type="PROSITE" id="PS50004"/>
    </source>
</evidence>
<proteinExistence type="predicted"/>
<dbReference type="Gene3D" id="2.60.40.150">
    <property type="entry name" value="C2 domain"/>
    <property type="match status" value="2"/>
</dbReference>
<gene>
    <name evidence="3" type="ORF">EZS28_036721</name>
</gene>
<dbReference type="SUPFAM" id="SSF49562">
    <property type="entry name" value="C2 domain (Calcium/lipid-binding domain, CaLB)"/>
    <property type="match status" value="3"/>
</dbReference>
<name>A0A5J4UD12_9EUKA</name>
<feature type="region of interest" description="Disordered" evidence="1">
    <location>
        <begin position="313"/>
        <end position="335"/>
    </location>
</feature>
<dbReference type="Proteomes" id="UP000324800">
    <property type="component" value="Unassembled WGS sequence"/>
</dbReference>
<dbReference type="InterPro" id="IPR035892">
    <property type="entry name" value="C2_domain_sf"/>
</dbReference>
<organism evidence="3 4">
    <name type="scientific">Streblomastix strix</name>
    <dbReference type="NCBI Taxonomy" id="222440"/>
    <lineage>
        <taxon>Eukaryota</taxon>
        <taxon>Metamonada</taxon>
        <taxon>Preaxostyla</taxon>
        <taxon>Oxymonadida</taxon>
        <taxon>Streblomastigidae</taxon>
        <taxon>Streblomastix</taxon>
    </lineage>
</organism>
<dbReference type="CDD" id="cd00030">
    <property type="entry name" value="C2"/>
    <property type="match status" value="1"/>
</dbReference>